<organism evidence="6 7">
    <name type="scientific">Rhodanobacter caeni</name>
    <dbReference type="NCBI Taxonomy" id="657654"/>
    <lineage>
        <taxon>Bacteria</taxon>
        <taxon>Pseudomonadati</taxon>
        <taxon>Pseudomonadota</taxon>
        <taxon>Gammaproteobacteria</taxon>
        <taxon>Lysobacterales</taxon>
        <taxon>Rhodanobacteraceae</taxon>
        <taxon>Rhodanobacter</taxon>
    </lineage>
</organism>
<dbReference type="InterPro" id="IPR038765">
    <property type="entry name" value="Papain-like_cys_pep_sf"/>
</dbReference>
<keyword evidence="2" id="KW-0645">Protease</keyword>
<dbReference type="PANTHER" id="PTHR47053">
    <property type="entry name" value="MUREIN DD-ENDOPEPTIDASE MEPH-RELATED"/>
    <property type="match status" value="1"/>
</dbReference>
<evidence type="ECO:0000313" key="6">
    <source>
        <dbReference type="EMBL" id="GAA0250625.1"/>
    </source>
</evidence>
<evidence type="ECO:0000259" key="5">
    <source>
        <dbReference type="PROSITE" id="PS51935"/>
    </source>
</evidence>
<accession>A0ABN0UHB9</accession>
<dbReference type="InterPro" id="IPR051202">
    <property type="entry name" value="Peptidase_C40"/>
</dbReference>
<name>A0ABN0UHB9_9GAMM</name>
<dbReference type="PIRSF" id="PIRSF019015">
    <property type="entry name" value="P60_peptidase_YkfC"/>
    <property type="match status" value="1"/>
</dbReference>
<comment type="similarity">
    <text evidence="1">Belongs to the peptidase C40 family.</text>
</comment>
<dbReference type="Proteomes" id="UP001500657">
    <property type="component" value="Unassembled WGS sequence"/>
</dbReference>
<dbReference type="Gene3D" id="3.90.1720.10">
    <property type="entry name" value="endopeptidase domain like (from Nostoc punctiforme)"/>
    <property type="match status" value="1"/>
</dbReference>
<dbReference type="Pfam" id="PF00877">
    <property type="entry name" value="NLPC_P60"/>
    <property type="match status" value="1"/>
</dbReference>
<comment type="caution">
    <text evidence="6">The sequence shown here is derived from an EMBL/GenBank/DDBJ whole genome shotgun (WGS) entry which is preliminary data.</text>
</comment>
<evidence type="ECO:0000313" key="7">
    <source>
        <dbReference type="Proteomes" id="UP001500657"/>
    </source>
</evidence>
<feature type="domain" description="NlpC/P60" evidence="5">
    <location>
        <begin position="333"/>
        <end position="481"/>
    </location>
</feature>
<dbReference type="InterPro" id="IPR027017">
    <property type="entry name" value="P60_peptidase_YkfC"/>
</dbReference>
<keyword evidence="7" id="KW-1185">Reference proteome</keyword>
<dbReference type="PROSITE" id="PS51935">
    <property type="entry name" value="NLPC_P60"/>
    <property type="match status" value="1"/>
</dbReference>
<reference evidence="6 7" key="1">
    <citation type="journal article" date="2019" name="Int. J. Syst. Evol. Microbiol.">
        <title>The Global Catalogue of Microorganisms (GCM) 10K type strain sequencing project: providing services to taxonomists for standard genome sequencing and annotation.</title>
        <authorList>
            <consortium name="The Broad Institute Genomics Platform"/>
            <consortium name="The Broad Institute Genome Sequencing Center for Infectious Disease"/>
            <person name="Wu L."/>
            <person name="Ma J."/>
        </authorList>
    </citation>
    <scope>NUCLEOTIDE SEQUENCE [LARGE SCALE GENOMIC DNA]</scope>
    <source>
        <strain evidence="6 7">JCM 16242</strain>
    </source>
</reference>
<dbReference type="SUPFAM" id="SSF54001">
    <property type="entry name" value="Cysteine proteinases"/>
    <property type="match status" value="1"/>
</dbReference>
<dbReference type="Pfam" id="PF12913">
    <property type="entry name" value="SH3_6"/>
    <property type="match status" value="1"/>
</dbReference>
<evidence type="ECO:0000256" key="3">
    <source>
        <dbReference type="ARBA" id="ARBA00022801"/>
    </source>
</evidence>
<dbReference type="InterPro" id="IPR039439">
    <property type="entry name" value="SH3b1_dom"/>
</dbReference>
<dbReference type="PANTHER" id="PTHR47053:SF1">
    <property type="entry name" value="MUREIN DD-ENDOPEPTIDASE MEPH-RELATED"/>
    <property type="match status" value="1"/>
</dbReference>
<evidence type="ECO:0000256" key="4">
    <source>
        <dbReference type="ARBA" id="ARBA00022807"/>
    </source>
</evidence>
<dbReference type="EMBL" id="BAAAFO010000002">
    <property type="protein sequence ID" value="GAA0250625.1"/>
    <property type="molecule type" value="Genomic_DNA"/>
</dbReference>
<keyword evidence="3" id="KW-0378">Hydrolase</keyword>
<evidence type="ECO:0000256" key="2">
    <source>
        <dbReference type="ARBA" id="ARBA00022670"/>
    </source>
</evidence>
<gene>
    <name evidence="6" type="ORF">GCM10009126_15130</name>
</gene>
<sequence length="488" mass="53158">MAGRVSRLNPGVVDVEDGARLNVDRTRMMRPPLLVALLTLALAATPVPARQASPAGVPGVGEAQLTPAFWIGLQAQPERVILDRAAIAAQNAKLLQRDPSMHDLRALPSTLDRARVAGWMAPLSRLPTQPLYDVDGKPVPAATLRAIADNAALDAIPAQQPTRYGLVVRRAALRGFPTARRVFSANDDTDIDRFQESAEFPGTPVVIAHTSADGQWLFVISPRYTAWTEKDNVAEGSAAQVFGHVDRKPYRVVTGASVRTVFTPEQPALSQLQLDMGTRLPLATGLPPDRPVNGQAPYTSHVLELPLRDAGGTLQFAPALLQKNTDTAADYLPLTRANIIRQAFKFLGERYGWGHAYDGRDCSGFVADVYRSMGVQLPRNTGQQATSPALAHRVFTDRDSREDRLAAARALQTGDLVYIPGHVMMVLGQYNGQPYVIHDVASVSYRNAGGQRVRIKLNAVSVTPLLPLLSNDRQTFVDRMTSIVRIRQ</sequence>
<dbReference type="InterPro" id="IPR000064">
    <property type="entry name" value="NLP_P60_dom"/>
</dbReference>
<evidence type="ECO:0000256" key="1">
    <source>
        <dbReference type="ARBA" id="ARBA00007074"/>
    </source>
</evidence>
<keyword evidence="4" id="KW-0788">Thiol protease</keyword>
<proteinExistence type="inferred from homology"/>
<protein>
    <submittedName>
        <fullName evidence="6">SH3 domain-containing protein</fullName>
    </submittedName>
</protein>